<reference evidence="10 11" key="1">
    <citation type="journal article" date="2015" name="Genome Announc.">
        <title>Expanding the biotechnology potential of lactobacilli through comparative genomics of 213 strains and associated genera.</title>
        <authorList>
            <person name="Sun Z."/>
            <person name="Harris H.M."/>
            <person name="McCann A."/>
            <person name="Guo C."/>
            <person name="Argimon S."/>
            <person name="Zhang W."/>
            <person name="Yang X."/>
            <person name="Jeffery I.B."/>
            <person name="Cooney J.C."/>
            <person name="Kagawa T.F."/>
            <person name="Liu W."/>
            <person name="Song Y."/>
            <person name="Salvetti E."/>
            <person name="Wrobel A."/>
            <person name="Rasinkangas P."/>
            <person name="Parkhill J."/>
            <person name="Rea M.C."/>
            <person name="O'Sullivan O."/>
            <person name="Ritari J."/>
            <person name="Douillard F.P."/>
            <person name="Paul Ross R."/>
            <person name="Yang R."/>
            <person name="Briner A.E."/>
            <person name="Felis G.E."/>
            <person name="de Vos W.M."/>
            <person name="Barrangou R."/>
            <person name="Klaenhammer T.R."/>
            <person name="Caufield P.W."/>
            <person name="Cui Y."/>
            <person name="Zhang H."/>
            <person name="O'Toole P.W."/>
        </authorList>
    </citation>
    <scope>NUCLEOTIDE SEQUENCE [LARGE SCALE GENOMIC DNA]</scope>
    <source>
        <strain evidence="10 11">DSM 22408</strain>
    </source>
</reference>
<comment type="cofactor">
    <cofactor evidence="3">
        <name>Zn(2+)</name>
        <dbReference type="ChEBI" id="CHEBI:29105"/>
    </cofactor>
</comment>
<evidence type="ECO:0000313" key="11">
    <source>
        <dbReference type="Proteomes" id="UP000051500"/>
    </source>
</evidence>
<proteinExistence type="inferred from homology"/>
<dbReference type="STRING" id="1122146.IV53_GL000273"/>
<comment type="caution">
    <text evidence="10">The sequence shown here is derived from an EMBL/GenBank/DDBJ whole genome shotgun (WGS) entry which is preliminary data.</text>
</comment>
<comment type="similarity">
    <text evidence="4">Belongs to the peptidase M29 family.</text>
</comment>
<evidence type="ECO:0000256" key="9">
    <source>
        <dbReference type="ARBA" id="ARBA00023049"/>
    </source>
</evidence>
<evidence type="ECO:0000256" key="6">
    <source>
        <dbReference type="ARBA" id="ARBA00022670"/>
    </source>
</evidence>
<dbReference type="GO" id="GO:0046872">
    <property type="term" value="F:metal ion binding"/>
    <property type="evidence" value="ECO:0007669"/>
    <property type="project" value="UniProtKB-KW"/>
</dbReference>
<keyword evidence="7" id="KW-0479">Metal-binding</keyword>
<dbReference type="EMBL" id="JQBZ01000003">
    <property type="protein sequence ID" value="KRN90358.1"/>
    <property type="molecule type" value="Genomic_DNA"/>
</dbReference>
<evidence type="ECO:0000313" key="10">
    <source>
        <dbReference type="EMBL" id="KRN90358.1"/>
    </source>
</evidence>
<dbReference type="InterPro" id="IPR000787">
    <property type="entry name" value="Peptidase_M29"/>
</dbReference>
<comment type="cofactor">
    <cofactor evidence="1">
        <name>Co(2+)</name>
        <dbReference type="ChEBI" id="CHEBI:48828"/>
    </cofactor>
</comment>
<dbReference type="PANTHER" id="PTHR34448:SF3">
    <property type="entry name" value="AMINOPEPTIDASE AMPS"/>
    <property type="match status" value="1"/>
</dbReference>
<evidence type="ECO:0000256" key="8">
    <source>
        <dbReference type="ARBA" id="ARBA00022801"/>
    </source>
</evidence>
<dbReference type="PRINTS" id="PR00919">
    <property type="entry name" value="THERMOPTASE"/>
</dbReference>
<comment type="cofactor">
    <cofactor evidence="2">
        <name>Mg(2+)</name>
        <dbReference type="ChEBI" id="CHEBI:18420"/>
    </cofactor>
</comment>
<evidence type="ECO:0000256" key="5">
    <source>
        <dbReference type="ARBA" id="ARBA00022438"/>
    </source>
</evidence>
<evidence type="ECO:0000256" key="7">
    <source>
        <dbReference type="ARBA" id="ARBA00022723"/>
    </source>
</evidence>
<evidence type="ECO:0000256" key="2">
    <source>
        <dbReference type="ARBA" id="ARBA00001946"/>
    </source>
</evidence>
<dbReference type="SUPFAM" id="SSF144052">
    <property type="entry name" value="Thermophilic metalloprotease-like"/>
    <property type="match status" value="1"/>
</dbReference>
<keyword evidence="6" id="KW-0645">Protease</keyword>
<evidence type="ECO:0000256" key="4">
    <source>
        <dbReference type="ARBA" id="ARBA00008236"/>
    </source>
</evidence>
<keyword evidence="9" id="KW-0482">Metalloprotease</keyword>
<dbReference type="Gene3D" id="3.40.1830.10">
    <property type="entry name" value="Thermophilic metalloprotease (M29)"/>
    <property type="match status" value="1"/>
</dbReference>
<protein>
    <submittedName>
        <fullName evidence="10">Aminopeptidase PepS</fullName>
    </submittedName>
</protein>
<dbReference type="GO" id="GO:0006508">
    <property type="term" value="P:proteolysis"/>
    <property type="evidence" value="ECO:0007669"/>
    <property type="project" value="UniProtKB-KW"/>
</dbReference>
<evidence type="ECO:0000256" key="3">
    <source>
        <dbReference type="ARBA" id="ARBA00001947"/>
    </source>
</evidence>
<dbReference type="InterPro" id="IPR052170">
    <property type="entry name" value="M29_Exopeptidase"/>
</dbReference>
<dbReference type="GO" id="GO:0004177">
    <property type="term" value="F:aminopeptidase activity"/>
    <property type="evidence" value="ECO:0007669"/>
    <property type="project" value="UniProtKB-KW"/>
</dbReference>
<sequence>MSISNFQDKLKKYAELIVKVGANVQKDQTVIIYVSVTQQELAHLIVEEAYKLGASDVIVKWNDDFVNRQFLAHASQERLENIPDYIVAEGNYLVDKKAARITIVSSDPDAFVGLDQNRIATYQAAHGKALRPLMRATANNELAWTFAGAADQAWAEKVFPELKGQEAIDRLWEEIFKTTRMNEADPIQAWDDHDRTIHAKADWLNKEQFSALHYTSPITDLTIGLPKNHLWTGASAVTDENIAFMPNMPTEEVFTAPDCRRINGHIRSTKPLSYAGSVLEGMEFTFKDGKIIKATAEKGQDILEHLIATDEGSLSLGEAALVPDPSPISQSGITFFETLFDENASNHLAIGASYPFSLQNGTNMSDEELAEAGMNVSQTHVDFMVGSADMNIDGIKEDGTIVPIFRNGDWA</sequence>
<dbReference type="Pfam" id="PF02073">
    <property type="entry name" value="Peptidase_M29"/>
    <property type="match status" value="1"/>
</dbReference>
<organism evidence="10 11">
    <name type="scientific">Ligilactobacillus ceti DSM 22408</name>
    <dbReference type="NCBI Taxonomy" id="1122146"/>
    <lineage>
        <taxon>Bacteria</taxon>
        <taxon>Bacillati</taxon>
        <taxon>Bacillota</taxon>
        <taxon>Bacilli</taxon>
        <taxon>Lactobacillales</taxon>
        <taxon>Lactobacillaceae</taxon>
        <taxon>Ligilactobacillus</taxon>
    </lineage>
</organism>
<dbReference type="eggNOG" id="COG2309">
    <property type="taxonomic scope" value="Bacteria"/>
</dbReference>
<name>A0A0R2KRJ3_9LACO</name>
<dbReference type="AlphaFoldDB" id="A0A0R2KRJ3"/>
<keyword evidence="11" id="KW-1185">Reference proteome</keyword>
<evidence type="ECO:0000256" key="1">
    <source>
        <dbReference type="ARBA" id="ARBA00001941"/>
    </source>
</evidence>
<dbReference type="PANTHER" id="PTHR34448">
    <property type="entry name" value="AMINOPEPTIDASE"/>
    <property type="match status" value="1"/>
</dbReference>
<dbReference type="PATRIC" id="fig|1122146.4.peg.279"/>
<dbReference type="InterPro" id="IPR035097">
    <property type="entry name" value="M29_N-terminal"/>
</dbReference>
<keyword evidence="5 10" id="KW-0031">Aminopeptidase</keyword>
<gene>
    <name evidence="10" type="ORF">IV53_GL000273</name>
</gene>
<keyword evidence="8" id="KW-0378">Hydrolase</keyword>
<dbReference type="GO" id="GO:0008237">
    <property type="term" value="F:metallopeptidase activity"/>
    <property type="evidence" value="ECO:0007669"/>
    <property type="project" value="UniProtKB-KW"/>
</dbReference>
<dbReference type="Proteomes" id="UP000051500">
    <property type="component" value="Unassembled WGS sequence"/>
</dbReference>
<accession>A0A0R2KRJ3</accession>
<dbReference type="RefSeq" id="WP_027106539.1">
    <property type="nucleotide sequence ID" value="NZ_AUHP01000013.1"/>
</dbReference>